<dbReference type="CDD" id="cd07956">
    <property type="entry name" value="Anticodon_Ia_Arg"/>
    <property type="match status" value="1"/>
</dbReference>
<evidence type="ECO:0000256" key="1">
    <source>
        <dbReference type="ARBA" id="ARBA00005594"/>
    </source>
</evidence>
<evidence type="ECO:0000313" key="14">
    <source>
        <dbReference type="Proteomes" id="UP001447008"/>
    </source>
</evidence>
<evidence type="ECO:0000256" key="6">
    <source>
        <dbReference type="ARBA" id="ARBA00022917"/>
    </source>
</evidence>
<comment type="catalytic activity">
    <reaction evidence="8 9">
        <text>tRNA(Arg) + L-arginine + ATP = L-arginyl-tRNA(Arg) + AMP + diphosphate</text>
        <dbReference type="Rhea" id="RHEA:20301"/>
        <dbReference type="Rhea" id="RHEA-COMP:9658"/>
        <dbReference type="Rhea" id="RHEA-COMP:9673"/>
        <dbReference type="ChEBI" id="CHEBI:30616"/>
        <dbReference type="ChEBI" id="CHEBI:32682"/>
        <dbReference type="ChEBI" id="CHEBI:33019"/>
        <dbReference type="ChEBI" id="CHEBI:78442"/>
        <dbReference type="ChEBI" id="CHEBI:78513"/>
        <dbReference type="ChEBI" id="CHEBI:456215"/>
        <dbReference type="EC" id="6.1.1.19"/>
    </reaction>
</comment>
<dbReference type="RefSeq" id="WP_342675460.1">
    <property type="nucleotide sequence ID" value="NZ_JBCGCU010000001.1"/>
</dbReference>
<keyword evidence="3 9" id="KW-0436">Ligase</keyword>
<dbReference type="NCBIfam" id="TIGR00456">
    <property type="entry name" value="argS"/>
    <property type="match status" value="1"/>
</dbReference>
<proteinExistence type="inferred from homology"/>
<evidence type="ECO:0000256" key="5">
    <source>
        <dbReference type="ARBA" id="ARBA00022840"/>
    </source>
</evidence>
<dbReference type="Proteomes" id="UP001447008">
    <property type="component" value="Unassembled WGS sequence"/>
</dbReference>
<evidence type="ECO:0000256" key="8">
    <source>
        <dbReference type="ARBA" id="ARBA00049339"/>
    </source>
</evidence>
<dbReference type="Pfam" id="PF00750">
    <property type="entry name" value="tRNA-synt_1d"/>
    <property type="match status" value="1"/>
</dbReference>
<dbReference type="EC" id="6.1.1.19" evidence="9"/>
<dbReference type="CDD" id="cd00671">
    <property type="entry name" value="ArgRS_core"/>
    <property type="match status" value="1"/>
</dbReference>
<dbReference type="Gene3D" id="3.40.50.620">
    <property type="entry name" value="HUPs"/>
    <property type="match status" value="1"/>
</dbReference>
<feature type="domain" description="Arginyl tRNA synthetase N-terminal" evidence="12">
    <location>
        <begin position="1"/>
        <end position="87"/>
    </location>
</feature>
<dbReference type="InterPro" id="IPR036695">
    <property type="entry name" value="Arg-tRNA-synth_N_sf"/>
</dbReference>
<evidence type="ECO:0000256" key="7">
    <source>
        <dbReference type="ARBA" id="ARBA00023146"/>
    </source>
</evidence>
<gene>
    <name evidence="9 13" type="primary">argS</name>
    <name evidence="13" type="ORF">WCN91_00390</name>
</gene>
<dbReference type="Pfam" id="PF05746">
    <property type="entry name" value="DALR_1"/>
    <property type="match status" value="1"/>
</dbReference>
<keyword evidence="7 9" id="KW-0030">Aminoacyl-tRNA synthetase</keyword>
<dbReference type="InterPro" id="IPR005148">
    <property type="entry name" value="Arg-tRNA-synth_N"/>
</dbReference>
<dbReference type="SMART" id="SM00836">
    <property type="entry name" value="DALR_1"/>
    <property type="match status" value="1"/>
</dbReference>
<comment type="subcellular location">
    <subcellularLocation>
        <location evidence="9">Cytoplasm</location>
    </subcellularLocation>
</comment>
<dbReference type="SUPFAM" id="SSF55190">
    <property type="entry name" value="Arginyl-tRNA synthetase (ArgRS), N-terminal 'additional' domain"/>
    <property type="match status" value="1"/>
</dbReference>
<evidence type="ECO:0000256" key="10">
    <source>
        <dbReference type="RuleBase" id="RU363038"/>
    </source>
</evidence>
<dbReference type="SUPFAM" id="SSF47323">
    <property type="entry name" value="Anticodon-binding domain of a subclass of class I aminoacyl-tRNA synthetases"/>
    <property type="match status" value="1"/>
</dbReference>
<evidence type="ECO:0000313" key="13">
    <source>
        <dbReference type="EMBL" id="MEM0513910.1"/>
    </source>
</evidence>
<dbReference type="SMART" id="SM01016">
    <property type="entry name" value="Arg_tRNA_synt_N"/>
    <property type="match status" value="1"/>
</dbReference>
<dbReference type="InterPro" id="IPR014729">
    <property type="entry name" value="Rossmann-like_a/b/a_fold"/>
</dbReference>
<comment type="caution">
    <text evidence="13">The sequence shown here is derived from an EMBL/GenBank/DDBJ whole genome shotgun (WGS) entry which is preliminary data.</text>
</comment>
<dbReference type="Gene3D" id="1.10.730.10">
    <property type="entry name" value="Isoleucyl-tRNA Synthetase, Domain 1"/>
    <property type="match status" value="1"/>
</dbReference>
<accession>A0ABU9MRW8</accession>
<name>A0ABU9MRW8_9GAMM</name>
<dbReference type="GO" id="GO:0004814">
    <property type="term" value="F:arginine-tRNA ligase activity"/>
    <property type="evidence" value="ECO:0007669"/>
    <property type="project" value="UniProtKB-EC"/>
</dbReference>
<dbReference type="InterPro" id="IPR035684">
    <property type="entry name" value="ArgRS_core"/>
</dbReference>
<evidence type="ECO:0000256" key="4">
    <source>
        <dbReference type="ARBA" id="ARBA00022741"/>
    </source>
</evidence>
<organism evidence="13 14">
    <name type="scientific">Pseudoalteromonas qingdaonensis</name>
    <dbReference type="NCBI Taxonomy" id="3131913"/>
    <lineage>
        <taxon>Bacteria</taxon>
        <taxon>Pseudomonadati</taxon>
        <taxon>Pseudomonadota</taxon>
        <taxon>Gammaproteobacteria</taxon>
        <taxon>Alteromonadales</taxon>
        <taxon>Pseudoalteromonadaceae</taxon>
        <taxon>Pseudoalteromonas</taxon>
    </lineage>
</organism>
<dbReference type="InterPro" id="IPR001278">
    <property type="entry name" value="Arg-tRNA-ligase"/>
</dbReference>
<comment type="similarity">
    <text evidence="1 9 10">Belongs to the class-I aminoacyl-tRNA synthetase family.</text>
</comment>
<dbReference type="InterPro" id="IPR001412">
    <property type="entry name" value="aa-tRNA-synth_I_CS"/>
</dbReference>
<evidence type="ECO:0000259" key="11">
    <source>
        <dbReference type="SMART" id="SM00836"/>
    </source>
</evidence>
<dbReference type="EMBL" id="JBCGCU010000001">
    <property type="protein sequence ID" value="MEM0513910.1"/>
    <property type="molecule type" value="Genomic_DNA"/>
</dbReference>
<feature type="short sequence motif" description="'HIGH' region" evidence="9">
    <location>
        <begin position="123"/>
        <end position="133"/>
    </location>
</feature>
<sequence length="580" mass="64285">MNIKQILIDKANAAMLAAGLEEGTNPAVTQSTRPQFGDYQINGAMGAAKKLKTNPRELAQKIIDALDVSDLADKVEIAGPGFINIHLKPEFLAESVASANQDAKLGVAEHAKADTVVVDYSSPNLAKEMHVGHLRSTIIGDAIARTLEFRGDKVIRQNHMGDWGTQFGMLIAHLEDLLNDGVDLEKVALADLESFYRDAKKRFDDEEGFADRAREYVVKLQQGDAHCDKLWQMFIDTSVKHSEEVYAKLNVTLKREDIYAESAYNSELQRIIDVLREKGIAKEDQGAQVVFIDELANKDGEPSVFIVQKSGGGFLYATTDLAACEYRSHTLGADRIMIFVDARQSLHFSQVEITARKAGFLRDETSYEFCPFGTMMGEDGKPFKTRTGGTVKLADLLDEAVTRAKAKLSERESPLSDQEQEEIASKVGIGAVKYADLSKHRTSDYIFNWDTMLSFEGATAPYLQYAYTRVKSIFRKAGIDSAAHQAPVVIAEPQEKALAIKLMQFEEVLDQMVSDATPHVLCGYLYELASLYMSFYEACPVLKEGVSEEDKNSRLVLCSLVAKTLQKGLDLLGIEVMEQM</sequence>
<dbReference type="InterPro" id="IPR008909">
    <property type="entry name" value="DALR_anticod-bd"/>
</dbReference>
<dbReference type="PRINTS" id="PR01038">
    <property type="entry name" value="TRNASYNTHARG"/>
</dbReference>
<evidence type="ECO:0000256" key="9">
    <source>
        <dbReference type="HAMAP-Rule" id="MF_00123"/>
    </source>
</evidence>
<dbReference type="HAMAP" id="MF_00123">
    <property type="entry name" value="Arg_tRNA_synth"/>
    <property type="match status" value="1"/>
</dbReference>
<reference evidence="13 14" key="1">
    <citation type="submission" date="2024-03" db="EMBL/GenBank/DDBJ databases">
        <title>Pseudoalteromonas qingdaonensis sp. nov., isolated from the intestines of marine benthic organisms.</title>
        <authorList>
            <person name="Lin X."/>
            <person name="Fang S."/>
            <person name="Hu X."/>
        </authorList>
    </citation>
    <scope>NUCLEOTIDE SEQUENCE [LARGE SCALE GENOMIC DNA]</scope>
    <source>
        <strain evidence="13 14">YIC-827</strain>
    </source>
</reference>
<keyword evidence="6 9" id="KW-0648">Protein biosynthesis</keyword>
<keyword evidence="4 9" id="KW-0547">Nucleotide-binding</keyword>
<evidence type="ECO:0000256" key="3">
    <source>
        <dbReference type="ARBA" id="ARBA00022598"/>
    </source>
</evidence>
<evidence type="ECO:0000256" key="2">
    <source>
        <dbReference type="ARBA" id="ARBA00022490"/>
    </source>
</evidence>
<dbReference type="PANTHER" id="PTHR11956:SF5">
    <property type="entry name" value="ARGININE--TRNA LIGASE, CYTOPLASMIC"/>
    <property type="match status" value="1"/>
</dbReference>
<feature type="domain" description="DALR anticodon binding" evidence="11">
    <location>
        <begin position="463"/>
        <end position="580"/>
    </location>
</feature>
<keyword evidence="2 9" id="KW-0963">Cytoplasm</keyword>
<evidence type="ECO:0000259" key="12">
    <source>
        <dbReference type="SMART" id="SM01016"/>
    </source>
</evidence>
<protein>
    <recommendedName>
        <fullName evidence="9">Arginine--tRNA ligase</fullName>
        <ecNumber evidence="9">6.1.1.19</ecNumber>
    </recommendedName>
    <alternativeName>
        <fullName evidence="9">Arginyl-tRNA synthetase</fullName>
        <shortName evidence="9">ArgRS</shortName>
    </alternativeName>
</protein>
<keyword evidence="5 9" id="KW-0067">ATP-binding</keyword>
<keyword evidence="14" id="KW-1185">Reference proteome</keyword>
<dbReference type="SUPFAM" id="SSF52374">
    <property type="entry name" value="Nucleotidylyl transferase"/>
    <property type="match status" value="1"/>
</dbReference>
<dbReference type="PANTHER" id="PTHR11956">
    <property type="entry name" value="ARGINYL-TRNA SYNTHETASE"/>
    <property type="match status" value="1"/>
</dbReference>
<dbReference type="Pfam" id="PF03485">
    <property type="entry name" value="Arg_tRNA_synt_N"/>
    <property type="match status" value="1"/>
</dbReference>
<comment type="subunit">
    <text evidence="9">Monomer.</text>
</comment>
<dbReference type="InterPro" id="IPR009080">
    <property type="entry name" value="tRNAsynth_Ia_anticodon-bd"/>
</dbReference>
<dbReference type="PROSITE" id="PS00178">
    <property type="entry name" value="AA_TRNA_LIGASE_I"/>
    <property type="match status" value="1"/>
</dbReference>
<dbReference type="Gene3D" id="3.30.1360.70">
    <property type="entry name" value="Arginyl tRNA synthetase N-terminal domain"/>
    <property type="match status" value="1"/>
</dbReference>